<dbReference type="EMBL" id="RBTP01000042">
    <property type="protein sequence ID" value="RMT80696.1"/>
    <property type="molecule type" value="Genomic_DNA"/>
</dbReference>
<comment type="caution">
    <text evidence="2">The sequence shown here is derived from an EMBL/GenBank/DDBJ whole genome shotgun (WGS) entry which is preliminary data.</text>
</comment>
<dbReference type="InterPro" id="IPR027417">
    <property type="entry name" value="P-loop_NTPase"/>
</dbReference>
<feature type="domain" description="AAA" evidence="1">
    <location>
        <begin position="40"/>
        <end position="232"/>
    </location>
</feature>
<reference evidence="2 3" key="1">
    <citation type="submission" date="2018-08" db="EMBL/GenBank/DDBJ databases">
        <title>Recombination of ecologically and evolutionarily significant loci maintains genetic cohesion in the Pseudomonas syringae species complex.</title>
        <authorList>
            <person name="Dillon M."/>
            <person name="Thakur S."/>
            <person name="Almeida R.N.D."/>
            <person name="Weir B.S."/>
            <person name="Guttman D.S."/>
        </authorList>
    </citation>
    <scope>NUCLEOTIDE SEQUENCE [LARGE SCALE GENOMIC DNA]</scope>
    <source>
        <strain evidence="2 3">ICMP 19473</strain>
    </source>
</reference>
<dbReference type="AlphaFoldDB" id="A0A3M5P9R0"/>
<protein>
    <recommendedName>
        <fullName evidence="1">AAA domain-containing protein</fullName>
    </recommendedName>
</protein>
<evidence type="ECO:0000313" key="2">
    <source>
        <dbReference type="EMBL" id="RMT80696.1"/>
    </source>
</evidence>
<evidence type="ECO:0000259" key="1">
    <source>
        <dbReference type="Pfam" id="PF13614"/>
    </source>
</evidence>
<name>A0A3M5P9R0_PSEVI</name>
<sequence length="321" mass="36109">MMMEIRSAGVLSLRFSVVAVACRDTHKEMLMAKQQTKMGKVMSILNMKGGVGKTTLTAHVFREFYKTHEKNVLLIDIDPQFNLTQTIFPEALYEKVKNARRTMLSVMESPEDVSLYSVHEQNGDVPQVDDVKFSMYSLKNGIRFDLIPGDFSLCKYSLMSDKSILDVAAARFAKFVEQAREHYDLICIDCNPSSSFLTVCALKSSTHLLVPVRPDRYSMLGLRMLDDFISGFRGLEAQLKKIIILNGIPTSKYDPTVENELRSDPTYGRITLAASMHMTRLLEASPTRTGFATDRKAPHSKALKDRIARINKELAVALGLK</sequence>
<dbReference type="SUPFAM" id="SSF52540">
    <property type="entry name" value="P-loop containing nucleoside triphosphate hydrolases"/>
    <property type="match status" value="1"/>
</dbReference>
<dbReference type="Gene3D" id="3.40.50.300">
    <property type="entry name" value="P-loop containing nucleotide triphosphate hydrolases"/>
    <property type="match status" value="1"/>
</dbReference>
<dbReference type="PANTHER" id="PTHR13696">
    <property type="entry name" value="P-LOOP CONTAINING NUCLEOSIDE TRIPHOSPHATE HYDROLASE"/>
    <property type="match status" value="1"/>
</dbReference>
<dbReference type="InterPro" id="IPR025669">
    <property type="entry name" value="AAA_dom"/>
</dbReference>
<accession>A0A3M5P9R0</accession>
<dbReference type="Proteomes" id="UP000273854">
    <property type="component" value="Unassembled WGS sequence"/>
</dbReference>
<dbReference type="InterPro" id="IPR050678">
    <property type="entry name" value="DNA_Partitioning_ATPase"/>
</dbReference>
<dbReference type="OrthoDB" id="9815116at2"/>
<dbReference type="CDD" id="cd02042">
    <property type="entry name" value="ParAB_family"/>
    <property type="match status" value="1"/>
</dbReference>
<organism evidence="2 3">
    <name type="scientific">Pseudomonas viridiflava</name>
    <name type="common">Phytomonas viridiflava</name>
    <dbReference type="NCBI Taxonomy" id="33069"/>
    <lineage>
        <taxon>Bacteria</taxon>
        <taxon>Pseudomonadati</taxon>
        <taxon>Pseudomonadota</taxon>
        <taxon>Gammaproteobacteria</taxon>
        <taxon>Pseudomonadales</taxon>
        <taxon>Pseudomonadaceae</taxon>
        <taxon>Pseudomonas</taxon>
    </lineage>
</organism>
<evidence type="ECO:0000313" key="3">
    <source>
        <dbReference type="Proteomes" id="UP000273854"/>
    </source>
</evidence>
<dbReference type="Pfam" id="PF13614">
    <property type="entry name" value="AAA_31"/>
    <property type="match status" value="1"/>
</dbReference>
<dbReference type="PANTHER" id="PTHR13696:SF99">
    <property type="entry name" value="COBYRINIC ACID AC-DIAMIDE SYNTHASE"/>
    <property type="match status" value="1"/>
</dbReference>
<gene>
    <name evidence="2" type="ORF">ALP40_00860</name>
</gene>
<proteinExistence type="predicted"/>